<dbReference type="InterPro" id="IPR006102">
    <property type="entry name" value="Ig-like_GH2"/>
</dbReference>
<dbReference type="InterPro" id="IPR023230">
    <property type="entry name" value="Glyco_hydro_2_CS"/>
</dbReference>
<comment type="caution">
    <text evidence="10">The sequence shown here is derived from an EMBL/GenBank/DDBJ whole genome shotgun (WGS) entry which is preliminary data.</text>
</comment>
<dbReference type="Proteomes" id="UP001157091">
    <property type="component" value="Unassembled WGS sequence"/>
</dbReference>
<dbReference type="RefSeq" id="WP_284292471.1">
    <property type="nucleotide sequence ID" value="NZ_BSUK01000001.1"/>
</dbReference>
<dbReference type="InterPro" id="IPR017853">
    <property type="entry name" value="GH"/>
</dbReference>
<dbReference type="SUPFAM" id="SSF51445">
    <property type="entry name" value="(Trans)glycosidases"/>
    <property type="match status" value="1"/>
</dbReference>
<reference evidence="11" key="1">
    <citation type="journal article" date="2019" name="Int. J. Syst. Evol. Microbiol.">
        <title>The Global Catalogue of Microorganisms (GCM) 10K type strain sequencing project: providing services to taxonomists for standard genome sequencing and annotation.</title>
        <authorList>
            <consortium name="The Broad Institute Genomics Platform"/>
            <consortium name="The Broad Institute Genome Sequencing Center for Infectious Disease"/>
            <person name="Wu L."/>
            <person name="Ma J."/>
        </authorList>
    </citation>
    <scope>NUCLEOTIDE SEQUENCE [LARGE SCALE GENOMIC DNA]</scope>
    <source>
        <strain evidence="11">NBRC 106348</strain>
    </source>
</reference>
<feature type="domain" description="Glycoside hydrolase family 2 immunoglobulin-like beta-sandwich" evidence="7">
    <location>
        <begin position="185"/>
        <end position="287"/>
    </location>
</feature>
<evidence type="ECO:0000313" key="10">
    <source>
        <dbReference type="EMBL" id="GMA23461.1"/>
    </source>
</evidence>
<dbReference type="InterPro" id="IPR023232">
    <property type="entry name" value="Glyco_hydro_2_AS"/>
</dbReference>
<dbReference type="PRINTS" id="PR00132">
    <property type="entry name" value="GLHYDRLASE2"/>
</dbReference>
<dbReference type="EMBL" id="BSUK01000001">
    <property type="protein sequence ID" value="GMA23461.1"/>
    <property type="molecule type" value="Genomic_DNA"/>
</dbReference>
<dbReference type="PANTHER" id="PTHR10066:SF67">
    <property type="entry name" value="BETA-GLUCURONIDASE"/>
    <property type="match status" value="1"/>
</dbReference>
<evidence type="ECO:0000256" key="3">
    <source>
        <dbReference type="ARBA" id="ARBA00016205"/>
    </source>
</evidence>
<proteinExistence type="inferred from homology"/>
<evidence type="ECO:0000256" key="6">
    <source>
        <dbReference type="RuleBase" id="RU361154"/>
    </source>
</evidence>
<dbReference type="Gene3D" id="3.20.20.80">
    <property type="entry name" value="Glycosidases"/>
    <property type="match status" value="1"/>
</dbReference>
<keyword evidence="11" id="KW-1185">Reference proteome</keyword>
<dbReference type="PROSITE" id="PS00719">
    <property type="entry name" value="GLYCOSYL_HYDROL_F2_1"/>
    <property type="match status" value="1"/>
</dbReference>
<dbReference type="NCBIfam" id="NF007538">
    <property type="entry name" value="PRK10150.1"/>
    <property type="match status" value="1"/>
</dbReference>
<dbReference type="InterPro" id="IPR006103">
    <property type="entry name" value="Glyco_hydro_2_cat"/>
</dbReference>
<evidence type="ECO:0000256" key="1">
    <source>
        <dbReference type="ARBA" id="ARBA00007401"/>
    </source>
</evidence>
<dbReference type="InterPro" id="IPR036156">
    <property type="entry name" value="Beta-gal/glucu_dom_sf"/>
</dbReference>
<evidence type="ECO:0000259" key="9">
    <source>
        <dbReference type="Pfam" id="PF02837"/>
    </source>
</evidence>
<sequence length="609" mass="66709">MLRPQDTATRETKRLDGLWSFRLDPDGVGRDERWFAGPLPGAFEMPVPASYNDVLPDAAVRLHVGEAWYQRTVRVPHGWAGERVVLRFGSATHRATVWVDDVEVVRHEGGYTPFEADLTGLLAGRAPGAELRVTVCVDNELTFASIPPGIVVETPGGRRQHYFHDFFNYAGLHRSVWLYATPTTYVDDVTVVTGVSRGPGDGDEVVGTVAYDVVAEGRDVGGVEVRVELRDGDGRTVAAGIGASGTLRVEGPHLWAPGDGYLYDLEIRLVGADGVLADVYIQTVGIRTVEVRGTQFLVNGEPFRFRGFGKHEDAAIRGKAHDAVLLVHDLALLDWIGANSFRTSHYPYAEEVYDLADRHGVVVIDEVAAVGQNFDLQGGLPGRGRTFGPDTVGAAAQANHAQAIRELVARDKNHPCVVLWSVANEPESETDEARAYFEPLFELTRELDPTRPVGFANVATAPHGACRVSELADVVMLNRYYGWYVDTGDLASAEAHLRAELEAWATDGKPIVVTEYGADTLAGLHSATGEPWTEEFQAAYLAMNHRVFDAVDAVVGEHVWNFADFETSAGVHRVDGNRKGVFTRDRRPKAAAHFLRERWRSARRSAPTA</sequence>
<dbReference type="Gene3D" id="2.60.40.10">
    <property type="entry name" value="Immunoglobulins"/>
    <property type="match status" value="1"/>
</dbReference>
<organism evidence="10 11">
    <name type="scientific">Luteimicrobium album</name>
    <dbReference type="NCBI Taxonomy" id="1054550"/>
    <lineage>
        <taxon>Bacteria</taxon>
        <taxon>Bacillati</taxon>
        <taxon>Actinomycetota</taxon>
        <taxon>Actinomycetes</taxon>
        <taxon>Micrococcales</taxon>
        <taxon>Luteimicrobium</taxon>
    </lineage>
</organism>
<dbReference type="SUPFAM" id="SSF49303">
    <property type="entry name" value="beta-Galactosidase/glucuronidase domain"/>
    <property type="match status" value="1"/>
</dbReference>
<dbReference type="InterPro" id="IPR008979">
    <property type="entry name" value="Galactose-bd-like_sf"/>
</dbReference>
<protein>
    <recommendedName>
        <fullName evidence="3">Beta-glucuronidase</fullName>
        <ecNumber evidence="2">3.2.1.31</ecNumber>
    </recommendedName>
</protein>
<dbReference type="SUPFAM" id="SSF49785">
    <property type="entry name" value="Galactose-binding domain-like"/>
    <property type="match status" value="1"/>
</dbReference>
<dbReference type="InterPro" id="IPR006101">
    <property type="entry name" value="Glyco_hydro_2"/>
</dbReference>
<dbReference type="Pfam" id="PF02837">
    <property type="entry name" value="Glyco_hydro_2_N"/>
    <property type="match status" value="1"/>
</dbReference>
<name>A0ABQ6HZP0_9MICO</name>
<comment type="similarity">
    <text evidence="1 6">Belongs to the glycosyl hydrolase 2 family.</text>
</comment>
<dbReference type="Pfam" id="PF02836">
    <property type="entry name" value="Glyco_hydro_2_C"/>
    <property type="match status" value="1"/>
</dbReference>
<accession>A0ABQ6HZP0</accession>
<gene>
    <name evidence="10" type="ORF">GCM10025864_12200</name>
</gene>
<dbReference type="Pfam" id="PF00703">
    <property type="entry name" value="Glyco_hydro_2"/>
    <property type="match status" value="1"/>
</dbReference>
<dbReference type="Gene3D" id="2.60.120.260">
    <property type="entry name" value="Galactose-binding domain-like"/>
    <property type="match status" value="1"/>
</dbReference>
<keyword evidence="4 6" id="KW-0378">Hydrolase</keyword>
<dbReference type="PANTHER" id="PTHR10066">
    <property type="entry name" value="BETA-GLUCURONIDASE"/>
    <property type="match status" value="1"/>
</dbReference>
<evidence type="ECO:0000256" key="4">
    <source>
        <dbReference type="ARBA" id="ARBA00022801"/>
    </source>
</evidence>
<evidence type="ECO:0000259" key="7">
    <source>
        <dbReference type="Pfam" id="PF00703"/>
    </source>
</evidence>
<evidence type="ECO:0000256" key="5">
    <source>
        <dbReference type="ARBA" id="ARBA00023295"/>
    </source>
</evidence>
<feature type="domain" description="Glycosyl hydrolases family 2 sugar binding" evidence="9">
    <location>
        <begin position="13"/>
        <end position="182"/>
    </location>
</feature>
<evidence type="ECO:0000256" key="2">
    <source>
        <dbReference type="ARBA" id="ARBA00012761"/>
    </source>
</evidence>
<keyword evidence="5 6" id="KW-0326">Glycosidase</keyword>
<dbReference type="EC" id="3.2.1.31" evidence="2"/>
<dbReference type="PROSITE" id="PS00608">
    <property type="entry name" value="GLYCOSYL_HYDROL_F2_2"/>
    <property type="match status" value="1"/>
</dbReference>
<dbReference type="InterPro" id="IPR006104">
    <property type="entry name" value="Glyco_hydro_2_N"/>
</dbReference>
<evidence type="ECO:0000313" key="11">
    <source>
        <dbReference type="Proteomes" id="UP001157091"/>
    </source>
</evidence>
<dbReference type="InterPro" id="IPR013783">
    <property type="entry name" value="Ig-like_fold"/>
</dbReference>
<feature type="domain" description="Glycoside hydrolase family 2 catalytic" evidence="8">
    <location>
        <begin position="289"/>
        <end position="600"/>
    </location>
</feature>
<evidence type="ECO:0000259" key="8">
    <source>
        <dbReference type="Pfam" id="PF02836"/>
    </source>
</evidence>